<dbReference type="InterPro" id="IPR028364">
    <property type="entry name" value="Ribosomal_uL1/biogenesis"/>
</dbReference>
<feature type="compositionally biased region" description="Basic residues" evidence="1">
    <location>
        <begin position="240"/>
        <end position="249"/>
    </location>
</feature>
<proteinExistence type="predicted"/>
<feature type="compositionally biased region" description="Basic and acidic residues" evidence="1">
    <location>
        <begin position="620"/>
        <end position="631"/>
    </location>
</feature>
<evidence type="ECO:0000256" key="1">
    <source>
        <dbReference type="SAM" id="MobiDB-lite"/>
    </source>
</evidence>
<feature type="compositionally biased region" description="Low complexity" evidence="1">
    <location>
        <begin position="103"/>
        <end position="114"/>
    </location>
</feature>
<dbReference type="HOGENOM" id="CLU_420512_0_0_1"/>
<feature type="compositionally biased region" description="Low complexity" evidence="1">
    <location>
        <begin position="165"/>
        <end position="191"/>
    </location>
</feature>
<reference evidence="2 3" key="1">
    <citation type="journal article" date="2007" name="Nature">
        <title>Evolution of genes and genomes on the Drosophila phylogeny.</title>
        <authorList>
            <consortium name="Drosophila 12 Genomes Consortium"/>
            <person name="Clark A.G."/>
            <person name="Eisen M.B."/>
            <person name="Smith D.R."/>
            <person name="Bergman C.M."/>
            <person name="Oliver B."/>
            <person name="Markow T.A."/>
            <person name="Kaufman T.C."/>
            <person name="Kellis M."/>
            <person name="Gelbart W."/>
            <person name="Iyer V.N."/>
            <person name="Pollard D.A."/>
            <person name="Sackton T.B."/>
            <person name="Larracuente A.M."/>
            <person name="Singh N.D."/>
            <person name="Abad J.P."/>
            <person name="Abt D.N."/>
            <person name="Adryan B."/>
            <person name="Aguade M."/>
            <person name="Akashi H."/>
            <person name="Anderson W.W."/>
            <person name="Aquadro C.F."/>
            <person name="Ardell D.H."/>
            <person name="Arguello R."/>
            <person name="Artieri C.G."/>
            <person name="Barbash D.A."/>
            <person name="Barker D."/>
            <person name="Barsanti P."/>
            <person name="Batterham P."/>
            <person name="Batzoglou S."/>
            <person name="Begun D."/>
            <person name="Bhutkar A."/>
            <person name="Blanco E."/>
            <person name="Bosak S.A."/>
            <person name="Bradley R.K."/>
            <person name="Brand A.D."/>
            <person name="Brent M.R."/>
            <person name="Brooks A.N."/>
            <person name="Brown R.H."/>
            <person name="Butlin R.K."/>
            <person name="Caggese C."/>
            <person name="Calvi B.R."/>
            <person name="Bernardo de Carvalho A."/>
            <person name="Caspi A."/>
            <person name="Castrezana S."/>
            <person name="Celniker S.E."/>
            <person name="Chang J.L."/>
            <person name="Chapple C."/>
            <person name="Chatterji S."/>
            <person name="Chinwalla A."/>
            <person name="Civetta A."/>
            <person name="Clifton S.W."/>
            <person name="Comeron J.M."/>
            <person name="Costello J.C."/>
            <person name="Coyne J.A."/>
            <person name="Daub J."/>
            <person name="David R.G."/>
            <person name="Delcher A.L."/>
            <person name="Delehaunty K."/>
            <person name="Do C.B."/>
            <person name="Ebling H."/>
            <person name="Edwards K."/>
            <person name="Eickbush T."/>
            <person name="Evans J.D."/>
            <person name="Filipski A."/>
            <person name="Findeiss S."/>
            <person name="Freyhult E."/>
            <person name="Fulton L."/>
            <person name="Fulton R."/>
            <person name="Garcia A.C."/>
            <person name="Gardiner A."/>
            <person name="Garfield D.A."/>
            <person name="Garvin B.E."/>
            <person name="Gibson G."/>
            <person name="Gilbert D."/>
            <person name="Gnerre S."/>
            <person name="Godfrey J."/>
            <person name="Good R."/>
            <person name="Gotea V."/>
            <person name="Gravely B."/>
            <person name="Greenberg A.J."/>
            <person name="Griffiths-Jones S."/>
            <person name="Gross S."/>
            <person name="Guigo R."/>
            <person name="Gustafson E.A."/>
            <person name="Haerty W."/>
            <person name="Hahn M.W."/>
            <person name="Halligan D.L."/>
            <person name="Halpern A.L."/>
            <person name="Halter G.M."/>
            <person name="Han M.V."/>
            <person name="Heger A."/>
            <person name="Hillier L."/>
            <person name="Hinrichs A.S."/>
            <person name="Holmes I."/>
            <person name="Hoskins R.A."/>
            <person name="Hubisz M.J."/>
            <person name="Hultmark D."/>
            <person name="Huntley M.A."/>
            <person name="Jaffe D.B."/>
            <person name="Jagadeeshan S."/>
            <person name="Jeck W.R."/>
            <person name="Johnson J."/>
            <person name="Jones C.D."/>
            <person name="Jordan W.C."/>
            <person name="Karpen G.H."/>
            <person name="Kataoka E."/>
            <person name="Keightley P.D."/>
            <person name="Kheradpour P."/>
            <person name="Kirkness E.F."/>
            <person name="Koerich L.B."/>
            <person name="Kristiansen K."/>
            <person name="Kudrna D."/>
            <person name="Kulathinal R.J."/>
            <person name="Kumar S."/>
            <person name="Kwok R."/>
            <person name="Lander E."/>
            <person name="Langley C.H."/>
            <person name="Lapoint R."/>
            <person name="Lazzaro B.P."/>
            <person name="Lee S.J."/>
            <person name="Levesque L."/>
            <person name="Li R."/>
            <person name="Lin C.F."/>
            <person name="Lin M.F."/>
            <person name="Lindblad-Toh K."/>
            <person name="Llopart A."/>
            <person name="Long M."/>
            <person name="Low L."/>
            <person name="Lozovsky E."/>
            <person name="Lu J."/>
            <person name="Luo M."/>
            <person name="Machado C.A."/>
            <person name="Makalowski W."/>
            <person name="Marzo M."/>
            <person name="Matsuda M."/>
            <person name="Matzkin L."/>
            <person name="McAllister B."/>
            <person name="McBride C.S."/>
            <person name="McKernan B."/>
            <person name="McKernan K."/>
            <person name="Mendez-Lago M."/>
            <person name="Minx P."/>
            <person name="Mollenhauer M.U."/>
            <person name="Montooth K."/>
            <person name="Mount S.M."/>
            <person name="Mu X."/>
            <person name="Myers E."/>
            <person name="Negre B."/>
            <person name="Newfeld S."/>
            <person name="Nielsen R."/>
            <person name="Noor M.A."/>
            <person name="O'Grady P."/>
            <person name="Pachter L."/>
            <person name="Papaceit M."/>
            <person name="Parisi M.J."/>
            <person name="Parisi M."/>
            <person name="Parts L."/>
            <person name="Pedersen J.S."/>
            <person name="Pesole G."/>
            <person name="Phillippy A.M."/>
            <person name="Ponting C.P."/>
            <person name="Pop M."/>
            <person name="Porcelli D."/>
            <person name="Powell J.R."/>
            <person name="Prohaska S."/>
            <person name="Pruitt K."/>
            <person name="Puig M."/>
            <person name="Quesneville H."/>
            <person name="Ram K.R."/>
            <person name="Rand D."/>
            <person name="Rasmussen M.D."/>
            <person name="Reed L.K."/>
            <person name="Reenan R."/>
            <person name="Reily A."/>
            <person name="Remington K.A."/>
            <person name="Rieger T.T."/>
            <person name="Ritchie M.G."/>
            <person name="Robin C."/>
            <person name="Rogers Y.H."/>
            <person name="Rohde C."/>
            <person name="Rozas J."/>
            <person name="Rubenfield M.J."/>
            <person name="Ruiz A."/>
            <person name="Russo S."/>
            <person name="Salzberg S.L."/>
            <person name="Sanchez-Gracia A."/>
            <person name="Saranga D.J."/>
            <person name="Sato H."/>
            <person name="Schaeffer S.W."/>
            <person name="Schatz M.C."/>
            <person name="Schlenke T."/>
            <person name="Schwartz R."/>
            <person name="Segarra C."/>
            <person name="Singh R.S."/>
            <person name="Sirot L."/>
            <person name="Sirota M."/>
            <person name="Sisneros N.B."/>
            <person name="Smith C.D."/>
            <person name="Smith T.F."/>
            <person name="Spieth J."/>
            <person name="Stage D.E."/>
            <person name="Stark A."/>
            <person name="Stephan W."/>
            <person name="Strausberg R.L."/>
            <person name="Strempel S."/>
            <person name="Sturgill D."/>
            <person name="Sutton G."/>
            <person name="Sutton G.G."/>
            <person name="Tao W."/>
            <person name="Teichmann S."/>
            <person name="Tobari Y.N."/>
            <person name="Tomimura Y."/>
            <person name="Tsolas J.M."/>
            <person name="Valente V.L."/>
            <person name="Venter E."/>
            <person name="Venter J.C."/>
            <person name="Vicario S."/>
            <person name="Vieira F.G."/>
            <person name="Vilella A.J."/>
            <person name="Villasante A."/>
            <person name="Walenz B."/>
            <person name="Wang J."/>
            <person name="Wasserman M."/>
            <person name="Watts T."/>
            <person name="Wilson D."/>
            <person name="Wilson R.K."/>
            <person name="Wing R.A."/>
            <person name="Wolfner M.F."/>
            <person name="Wong A."/>
            <person name="Wong G.K."/>
            <person name="Wu C.I."/>
            <person name="Wu G."/>
            <person name="Yamamoto D."/>
            <person name="Yang H.P."/>
            <person name="Yang S.P."/>
            <person name="Yorke J.A."/>
            <person name="Yoshida K."/>
            <person name="Zdobnov E."/>
            <person name="Zhang P."/>
            <person name="Zhang Y."/>
            <person name="Zimin A.V."/>
            <person name="Baldwin J."/>
            <person name="Abdouelleil A."/>
            <person name="Abdulkadir J."/>
            <person name="Abebe A."/>
            <person name="Abera B."/>
            <person name="Abreu J."/>
            <person name="Acer S.C."/>
            <person name="Aftuck L."/>
            <person name="Alexander A."/>
            <person name="An P."/>
            <person name="Anderson E."/>
            <person name="Anderson S."/>
            <person name="Arachi H."/>
            <person name="Azer M."/>
            <person name="Bachantsang P."/>
            <person name="Barry A."/>
            <person name="Bayul T."/>
            <person name="Berlin A."/>
            <person name="Bessette D."/>
            <person name="Bloom T."/>
            <person name="Blye J."/>
            <person name="Boguslavskiy L."/>
            <person name="Bonnet C."/>
            <person name="Boukhgalter B."/>
            <person name="Bourzgui I."/>
            <person name="Brown A."/>
            <person name="Cahill P."/>
            <person name="Channer S."/>
            <person name="Cheshatsang Y."/>
            <person name="Chuda L."/>
            <person name="Citroen M."/>
            <person name="Collymore A."/>
            <person name="Cooke P."/>
            <person name="Costello M."/>
            <person name="D'Aco K."/>
            <person name="Daza R."/>
            <person name="De Haan G."/>
            <person name="DeGray S."/>
            <person name="DeMaso C."/>
            <person name="Dhargay N."/>
            <person name="Dooley K."/>
            <person name="Dooley E."/>
            <person name="Doricent M."/>
            <person name="Dorje P."/>
            <person name="Dorjee K."/>
            <person name="Dupes A."/>
            <person name="Elong R."/>
            <person name="Falk J."/>
            <person name="Farina A."/>
            <person name="Faro S."/>
            <person name="Ferguson D."/>
            <person name="Fisher S."/>
            <person name="Foley C.D."/>
            <person name="Franke A."/>
            <person name="Friedrich D."/>
            <person name="Gadbois L."/>
            <person name="Gearin G."/>
            <person name="Gearin C.R."/>
            <person name="Giannoukos G."/>
            <person name="Goode T."/>
            <person name="Graham J."/>
            <person name="Grandbois E."/>
            <person name="Grewal S."/>
            <person name="Gyaltsen K."/>
            <person name="Hafez N."/>
            <person name="Hagos B."/>
            <person name="Hall J."/>
            <person name="Henson C."/>
            <person name="Hollinger A."/>
            <person name="Honan T."/>
            <person name="Huard M.D."/>
            <person name="Hughes L."/>
            <person name="Hurhula B."/>
            <person name="Husby M.E."/>
            <person name="Kamat A."/>
            <person name="Kanga B."/>
            <person name="Kashin S."/>
            <person name="Khazanovich D."/>
            <person name="Kisner P."/>
            <person name="Lance K."/>
            <person name="Lara M."/>
            <person name="Lee W."/>
            <person name="Lennon N."/>
            <person name="Letendre F."/>
            <person name="LeVine R."/>
            <person name="Lipovsky A."/>
            <person name="Liu X."/>
            <person name="Liu J."/>
            <person name="Liu S."/>
            <person name="Lokyitsang T."/>
            <person name="Lokyitsang Y."/>
            <person name="Lubonja R."/>
            <person name="Lui A."/>
            <person name="MacDonald P."/>
            <person name="Magnisalis V."/>
            <person name="Maru K."/>
            <person name="Matthews C."/>
            <person name="McCusker W."/>
            <person name="McDonough S."/>
            <person name="Mehta T."/>
            <person name="Meldrim J."/>
            <person name="Meneus L."/>
            <person name="Mihai O."/>
            <person name="Mihalev A."/>
            <person name="Mihova T."/>
            <person name="Mittelman R."/>
            <person name="Mlenga V."/>
            <person name="Montmayeur A."/>
            <person name="Mulrain L."/>
            <person name="Navidi A."/>
            <person name="Naylor J."/>
            <person name="Negash T."/>
            <person name="Nguyen T."/>
            <person name="Nguyen N."/>
            <person name="Nicol R."/>
            <person name="Norbu C."/>
            <person name="Norbu N."/>
            <person name="Novod N."/>
            <person name="O'Neill B."/>
            <person name="Osman S."/>
            <person name="Markiewicz E."/>
            <person name="Oyono O.L."/>
            <person name="Patti C."/>
            <person name="Phunkhang P."/>
            <person name="Pierre F."/>
            <person name="Priest M."/>
            <person name="Raghuraman S."/>
            <person name="Rege F."/>
            <person name="Reyes R."/>
            <person name="Rise C."/>
            <person name="Rogov P."/>
            <person name="Ross K."/>
            <person name="Ryan E."/>
            <person name="Settipalli S."/>
            <person name="Shea T."/>
            <person name="Sherpa N."/>
            <person name="Shi L."/>
            <person name="Shih D."/>
            <person name="Sparrow T."/>
            <person name="Spaulding J."/>
            <person name="Stalker J."/>
            <person name="Stange-Thomann N."/>
            <person name="Stavropoulos S."/>
            <person name="Stone C."/>
            <person name="Strader C."/>
            <person name="Tesfaye S."/>
            <person name="Thomson T."/>
            <person name="Thoulutsang Y."/>
            <person name="Thoulutsang D."/>
            <person name="Topham K."/>
            <person name="Topping I."/>
            <person name="Tsamla T."/>
            <person name="Vassiliev H."/>
            <person name="Vo A."/>
            <person name="Wangchuk T."/>
            <person name="Wangdi T."/>
            <person name="Weiand M."/>
            <person name="Wilkinson J."/>
            <person name="Wilson A."/>
            <person name="Yadav S."/>
            <person name="Young G."/>
            <person name="Yu Q."/>
            <person name="Zembek L."/>
            <person name="Zhong D."/>
            <person name="Zimmer A."/>
            <person name="Zwirko Z."/>
            <person name="Jaffe D.B."/>
            <person name="Alvarez P."/>
            <person name="Brockman W."/>
            <person name="Butler J."/>
            <person name="Chin C."/>
            <person name="Gnerre S."/>
            <person name="Grabherr M."/>
            <person name="Kleber M."/>
            <person name="Mauceli E."/>
            <person name="MacCallum I."/>
        </authorList>
    </citation>
    <scope>NUCLEOTIDE SEQUENCE [LARGE SCALE GENOMIC DNA]</scope>
    <source>
        <strain evidence="2 3">TSC#14021-0224.01</strain>
    </source>
</reference>
<dbReference type="SUPFAM" id="SSF56808">
    <property type="entry name" value="Ribosomal protein L1"/>
    <property type="match status" value="1"/>
</dbReference>
<dbReference type="AlphaFoldDB" id="B3N7C0"/>
<name>B3N7C0_DROER</name>
<dbReference type="eggNOG" id="KOG1685">
    <property type="taxonomic scope" value="Eukaryota"/>
</dbReference>
<dbReference type="InterPro" id="IPR053110">
    <property type="entry name" value="Ribosomal_L1-TF"/>
</dbReference>
<feature type="region of interest" description="Disordered" evidence="1">
    <location>
        <begin position="606"/>
        <end position="694"/>
    </location>
</feature>
<feature type="compositionally biased region" description="Pro residues" evidence="1">
    <location>
        <begin position="87"/>
        <end position="96"/>
    </location>
</feature>
<dbReference type="OMA" id="CAPPADT"/>
<dbReference type="Gene3D" id="3.30.190.20">
    <property type="match status" value="1"/>
</dbReference>
<feature type="compositionally biased region" description="Basic and acidic residues" evidence="1">
    <location>
        <begin position="59"/>
        <end position="74"/>
    </location>
</feature>
<dbReference type="InterPro" id="IPR016095">
    <property type="entry name" value="Ribosomal_uL1_3-a/b-sand"/>
</dbReference>
<accession>B3N7C0</accession>
<dbReference type="PANTHER" id="PTHR48162">
    <property type="entry name" value="YALI0A06930P"/>
    <property type="match status" value="1"/>
</dbReference>
<keyword evidence="3" id="KW-1185">Reference proteome</keyword>
<dbReference type="Gene3D" id="3.40.50.790">
    <property type="match status" value="1"/>
</dbReference>
<protein>
    <recommendedName>
        <fullName evidence="4">Ribosomal L1 domain-containing protein CG13096</fullName>
    </recommendedName>
</protein>
<dbReference type="Pfam" id="PF00687">
    <property type="entry name" value="Ribosomal_L1"/>
    <property type="match status" value="1"/>
</dbReference>
<dbReference type="Proteomes" id="UP000008711">
    <property type="component" value="Unassembled WGS sequence"/>
</dbReference>
<feature type="region of interest" description="Disordered" evidence="1">
    <location>
        <begin position="1"/>
        <end position="268"/>
    </location>
</feature>
<dbReference type="OrthoDB" id="10251727at2759"/>
<dbReference type="PANTHER" id="PTHR48162:SF1">
    <property type="entry name" value="RIBOSOMAL L1 DOMAIN-CONTAINING PROTEIN CG13096"/>
    <property type="match status" value="1"/>
</dbReference>
<dbReference type="PhylomeDB" id="B3N7C0"/>
<dbReference type="CDD" id="cd00403">
    <property type="entry name" value="Ribosomal_L1"/>
    <property type="match status" value="1"/>
</dbReference>
<evidence type="ECO:0000313" key="3">
    <source>
        <dbReference type="Proteomes" id="UP000008711"/>
    </source>
</evidence>
<organism evidence="2 3">
    <name type="scientific">Drosophila erecta</name>
    <name type="common">Fruit fly</name>
    <dbReference type="NCBI Taxonomy" id="7220"/>
    <lineage>
        <taxon>Eukaryota</taxon>
        <taxon>Metazoa</taxon>
        <taxon>Ecdysozoa</taxon>
        <taxon>Arthropoda</taxon>
        <taxon>Hexapoda</taxon>
        <taxon>Insecta</taxon>
        <taxon>Pterygota</taxon>
        <taxon>Neoptera</taxon>
        <taxon>Endopterygota</taxon>
        <taxon>Diptera</taxon>
        <taxon>Brachycera</taxon>
        <taxon>Muscomorpha</taxon>
        <taxon>Ephydroidea</taxon>
        <taxon>Drosophilidae</taxon>
        <taxon>Drosophila</taxon>
        <taxon>Sophophora</taxon>
    </lineage>
</organism>
<reference evidence="2 3" key="2">
    <citation type="journal article" date="2008" name="Bioinformatics">
        <title>Assembly reconciliation.</title>
        <authorList>
            <person name="Zimin A.V."/>
            <person name="Smith D.R."/>
            <person name="Sutton G."/>
            <person name="Yorke J.A."/>
        </authorList>
    </citation>
    <scope>NUCLEOTIDE SEQUENCE [LARGE SCALE GENOMIC DNA]</scope>
    <source>
        <strain evidence="2 3">TSC#14021-0224.01</strain>
    </source>
</reference>
<dbReference type="InterPro" id="IPR023674">
    <property type="entry name" value="Ribosomal_uL1-like"/>
</dbReference>
<sequence length="694" mass="76089">MVKVQKPQPKSLNKSASIEGVVKKKGKPEKAKKLATDASLELPSNKKARNAAPVKKAAIKKEQEVSKKETEKKQSKPAKRPLILAPPESPAAPPPAAKKSKAKPTASAAPVAKKIASQKPLILAPPESPVPQKKQEKKTKAAPVEAKKEQAPAKKSVQQPAPSIKKAAQVAPAAKKSGQTKKTAPTAATVKKSQKPATEAPIKVQKSGKEAAQAKPVKAQPATQLQKKAKPVQKLSKPAKAPKSKKPFNKSKPGQAKGNAVKKEPAKTKKPVELTFELKSFDEKRFQEIVNENNVTKVCEALKSVVSEEVEKKKNTSIFSDYRYVLQVCSYKIPSCPKRMVKLNLKHSLVGKDDDVAIIVPDLQRGAKFDSDPTKQHYEDLLREAGVKQRLTIVPFNQLRNEMGSFEAKRKFLNTYDYLLCDGRLSGQATAFLGKNTQKPRNVLHAVRLSKDNDKLPQEVTRALTRTAFRQLSKGDLIAIPVGNHEITAEQLAENILLVSKQLQQVYPGGLANIRSMYLKIDITGTTALPLYVSMCAPPEDAPYVVGPREQRMLKLKKQANEVLSKFAMTKDAEFIKLTQNQVKRKAELREEKAALLAADAALKDNDGEDTAVPTKKARKDSSSEGAKAEAESDDEEEVEEAEDSAGESGDEGEDGDDTEEDDDEENEDDDDDDEDDDEEDDDEEDDDDETDDE</sequence>
<dbReference type="KEGG" id="der:6542232"/>
<dbReference type="EMBL" id="CH954177">
    <property type="protein sequence ID" value="EDV58271.1"/>
    <property type="molecule type" value="Genomic_DNA"/>
</dbReference>
<gene>
    <name evidence="2" type="primary">Dere\GG24065</name>
    <name evidence="2" type="synonym">dere_GLEANR_8829</name>
    <name evidence="2" type="synonym">GG24065</name>
    <name evidence="2" type="ORF">Dere_GG24065</name>
</gene>
<evidence type="ECO:0000313" key="2">
    <source>
        <dbReference type="EMBL" id="EDV58271.1"/>
    </source>
</evidence>
<evidence type="ECO:0008006" key="4">
    <source>
        <dbReference type="Google" id="ProtNLM"/>
    </source>
</evidence>
<feature type="compositionally biased region" description="Acidic residues" evidence="1">
    <location>
        <begin position="632"/>
        <end position="694"/>
    </location>
</feature>
<feature type="compositionally biased region" description="Low complexity" evidence="1">
    <location>
        <begin position="211"/>
        <end position="222"/>
    </location>
</feature>